<feature type="transmembrane region" description="Helical" evidence="1">
    <location>
        <begin position="79"/>
        <end position="97"/>
    </location>
</feature>
<keyword evidence="1" id="KW-1133">Transmembrane helix</keyword>
<feature type="transmembrane region" description="Helical" evidence="1">
    <location>
        <begin position="109"/>
        <end position="129"/>
    </location>
</feature>
<keyword evidence="1" id="KW-0472">Membrane</keyword>
<dbReference type="NCBIfam" id="TIGR02206">
    <property type="entry name" value="intg_mem_TP0381"/>
    <property type="match status" value="1"/>
</dbReference>
<feature type="transmembrane region" description="Helical" evidence="1">
    <location>
        <begin position="211"/>
        <end position="232"/>
    </location>
</feature>
<evidence type="ECO:0000313" key="2">
    <source>
        <dbReference type="EMBL" id="TXG75845.1"/>
    </source>
</evidence>
<accession>A0A5C7J2U9</accession>
<gene>
    <name evidence="2" type="ORF">E6Q11_06415</name>
</gene>
<name>A0A5C7J2U9_9BACT</name>
<keyword evidence="1" id="KW-0812">Transmembrane</keyword>
<reference evidence="2 3" key="1">
    <citation type="submission" date="2018-09" db="EMBL/GenBank/DDBJ databases">
        <title>Metagenome Assembled Genomes from an Advanced Water Purification Facility.</title>
        <authorList>
            <person name="Stamps B.W."/>
            <person name="Spear J.R."/>
        </authorList>
    </citation>
    <scope>NUCLEOTIDE SEQUENCE [LARGE SCALE GENOMIC DNA]</scope>
    <source>
        <strain evidence="2">Bin_63_2</strain>
    </source>
</reference>
<feature type="transmembrane region" description="Helical" evidence="1">
    <location>
        <begin position="50"/>
        <end position="67"/>
    </location>
</feature>
<protein>
    <submittedName>
        <fullName evidence="2">TIGR02206 family membrane protein</fullName>
    </submittedName>
</protein>
<dbReference type="InterPro" id="IPR011737">
    <property type="entry name" value="CHP02206_TP0381"/>
</dbReference>
<proteinExistence type="predicted"/>
<feature type="transmembrane region" description="Helical" evidence="1">
    <location>
        <begin position="135"/>
        <end position="157"/>
    </location>
</feature>
<organism evidence="2 3">
    <name type="scientific">Candidatus Dojkabacteria bacterium</name>
    <dbReference type="NCBI Taxonomy" id="2099670"/>
    <lineage>
        <taxon>Bacteria</taxon>
        <taxon>Candidatus Dojkabacteria</taxon>
    </lineage>
</organism>
<dbReference type="Proteomes" id="UP000321026">
    <property type="component" value="Unassembled WGS sequence"/>
</dbReference>
<dbReference type="EMBL" id="SSDS01000100">
    <property type="protein sequence ID" value="TXG75845.1"/>
    <property type="molecule type" value="Genomic_DNA"/>
</dbReference>
<evidence type="ECO:0000313" key="3">
    <source>
        <dbReference type="Proteomes" id="UP000321026"/>
    </source>
</evidence>
<dbReference type="AlphaFoldDB" id="A0A5C7J2U9"/>
<evidence type="ECO:0000256" key="1">
    <source>
        <dbReference type="SAM" id="Phobius"/>
    </source>
</evidence>
<dbReference type="Pfam" id="PF14808">
    <property type="entry name" value="TMEM164"/>
    <property type="match status" value="1"/>
</dbReference>
<comment type="caution">
    <text evidence="2">The sequence shown here is derived from an EMBL/GenBank/DDBJ whole genome shotgun (WGS) entry which is preliminary data.</text>
</comment>
<sequence>MSQFFADNYLGPAFDLFGTAHLGALTFLLFLNLFLVRFKNASNATKSKIRWTLALILLVNEVAWHAWNYVVGRWTIQTMLPLHLCSLLVWAGALMLITKNYAIYEFMYFLGIGGAIQALITPDLGMYGFPHFRFFQTFISHGLIITSAIYMTAVEGFRPTWKSIVRIAIWMNLYVVAIYFINTAIGSNYLMINDKPNTPSLLDLLPDWPLYVLYMEGIGIIMCLLLYLPFALKDWRNQNRINKDNASRLESISK</sequence>
<feature type="transmembrane region" description="Helical" evidence="1">
    <location>
        <begin position="169"/>
        <end position="191"/>
    </location>
</feature>
<feature type="transmembrane region" description="Helical" evidence="1">
    <location>
        <begin position="20"/>
        <end position="38"/>
    </location>
</feature>